<gene>
    <name evidence="2" type="ORF">Cme02nite_35510</name>
</gene>
<comment type="caution">
    <text evidence="2">The sequence shown here is derived from an EMBL/GenBank/DDBJ whole genome shotgun (WGS) entry which is preliminary data.</text>
</comment>
<organism evidence="2 3">
    <name type="scientific">Catellatospora methionotrophica</name>
    <dbReference type="NCBI Taxonomy" id="121620"/>
    <lineage>
        <taxon>Bacteria</taxon>
        <taxon>Bacillati</taxon>
        <taxon>Actinomycetota</taxon>
        <taxon>Actinomycetes</taxon>
        <taxon>Micromonosporales</taxon>
        <taxon>Micromonosporaceae</taxon>
        <taxon>Catellatospora</taxon>
    </lineage>
</organism>
<reference evidence="2" key="1">
    <citation type="submission" date="2021-01" db="EMBL/GenBank/DDBJ databases">
        <title>Whole genome shotgun sequence of Catellatospora methionotrophica NBRC 14553.</title>
        <authorList>
            <person name="Komaki H."/>
            <person name="Tamura T."/>
        </authorList>
    </citation>
    <scope>NUCLEOTIDE SEQUENCE</scope>
    <source>
        <strain evidence="2">NBRC 14553</strain>
    </source>
</reference>
<keyword evidence="1" id="KW-0812">Transmembrane</keyword>
<dbReference type="Proteomes" id="UP000660339">
    <property type="component" value="Unassembled WGS sequence"/>
</dbReference>
<name>A0A8J3LGQ0_9ACTN</name>
<feature type="transmembrane region" description="Helical" evidence="1">
    <location>
        <begin position="6"/>
        <end position="24"/>
    </location>
</feature>
<protein>
    <recommendedName>
        <fullName evidence="4">Secreted protein</fullName>
    </recommendedName>
</protein>
<evidence type="ECO:0000313" key="2">
    <source>
        <dbReference type="EMBL" id="GIG15219.1"/>
    </source>
</evidence>
<keyword evidence="1" id="KW-0472">Membrane</keyword>
<keyword evidence="3" id="KW-1185">Reference proteome</keyword>
<keyword evidence="1" id="KW-1133">Transmembrane helix</keyword>
<dbReference type="AlphaFoldDB" id="A0A8J3LGQ0"/>
<accession>A0A8J3LGQ0</accession>
<proteinExistence type="predicted"/>
<evidence type="ECO:0008006" key="4">
    <source>
        <dbReference type="Google" id="ProtNLM"/>
    </source>
</evidence>
<evidence type="ECO:0000313" key="3">
    <source>
        <dbReference type="Proteomes" id="UP000660339"/>
    </source>
</evidence>
<evidence type="ECO:0000256" key="1">
    <source>
        <dbReference type="SAM" id="Phobius"/>
    </source>
</evidence>
<sequence>MWDLVINLLASAIAGAAVWLTQFALRRRRLHRMRTFFGLAAGATCVFFVSRHASSPHPQSVHRSDMGALLEVAVIARDCGSVPRIASFEDAPTGPGELTEFSVGGPTFNPRTGSHLRRTLPGVAIVKDGERPLTLVVGGQSYVCEPGTSEYVLLAKVFGPGGGRPVFLLCGQTALSNQAGARHLRAQYQQLAREHGNRPFALLLRVVDTDAYGPTLVEVVADVTADASRHPLPEQQPSATA</sequence>
<dbReference type="RefSeq" id="WP_166379612.1">
    <property type="nucleotide sequence ID" value="NZ_BAAATT010000005.1"/>
</dbReference>
<dbReference type="EMBL" id="BONJ01000020">
    <property type="protein sequence ID" value="GIG15219.1"/>
    <property type="molecule type" value="Genomic_DNA"/>
</dbReference>